<dbReference type="AlphaFoldDB" id="A0A1E2UQ41"/>
<name>A0A1E2UQ41_9GAMM</name>
<gene>
    <name evidence="6" type="ORF">A3196_07710</name>
</gene>
<dbReference type="InterPro" id="IPR024775">
    <property type="entry name" value="DinB-like"/>
</dbReference>
<dbReference type="EMBL" id="LVJZ01000003">
    <property type="protein sequence ID" value="ODB96652.1"/>
    <property type="molecule type" value="Genomic_DNA"/>
</dbReference>
<keyword evidence="1" id="KW-0560">Oxidoreductase</keyword>
<dbReference type="InterPro" id="IPR005532">
    <property type="entry name" value="SUMF_dom"/>
</dbReference>
<keyword evidence="7" id="KW-1185">Reference proteome</keyword>
<feature type="domain" description="DinB-like" evidence="5">
    <location>
        <begin position="21"/>
        <end position="153"/>
    </location>
</feature>
<comment type="pathway">
    <text evidence="3">Amino-acid biosynthesis; ergothioneine biosynthesis.</text>
</comment>
<reference evidence="6 7" key="1">
    <citation type="submission" date="2016-03" db="EMBL/GenBank/DDBJ databases">
        <title>Chemosynthetic sulphur-oxidizing symbionts of marine invertebrate animals are capable of nitrogen fixation.</title>
        <authorList>
            <person name="Petersen J.M."/>
            <person name="Kemper A."/>
            <person name="Gruber-Vodicka H."/>
            <person name="Cardini U."/>
            <person name="Geest Mvander."/>
            <person name="Kleiner M."/>
            <person name="Bulgheresi S."/>
            <person name="Fussmann M."/>
            <person name="Herbold C."/>
            <person name="Seah B.K.B."/>
            <person name="Antony C.Paul."/>
            <person name="Liu D."/>
            <person name="Belitz A."/>
            <person name="Weber M."/>
        </authorList>
    </citation>
    <scope>NUCLEOTIDE SEQUENCE [LARGE SCALE GENOMIC DNA]</scope>
    <source>
        <strain evidence="6">G_D</strain>
    </source>
</reference>
<sequence>MQVAVDKKQIPAREKLINRFLDVRTYTETLCRPLQTDDYQIQSIMQTSPPKWHIAHVTWFFETFVLPHFNPAYTPFNPVMDFLFNSYYYTHGQMHPRPNRGLLSRPTVAEIYDYRAYVNEQMLQLMHNIDDSRREELAFRVTLGLNHEQQHQELLLMDVKHNFSVNPVKPTYRDDLKIPQGQSRPVRWLEQAGGIHEIGFAGEGFAYDNETPRHQVLLRDYRLASRFVTNGEYLEFIRDGGYDDVALWLSDGWALIKKENWTQPLYWQQGDDGWRQFTLGGMRELNEHEPVCHLSYFEADAYARWAGKRLPLEAELEQALSMMPVTGNFTESDFLHPVPASEQGQWFGDLWAWTSSPYTAYPGFKPLEGSMGEYNGKFMSNQMVLRGGSAATPAGHTRATYRNFFYPNERWAFTGLRLAEDA</sequence>
<evidence type="ECO:0000256" key="3">
    <source>
        <dbReference type="ARBA" id="ARBA00037882"/>
    </source>
</evidence>
<evidence type="ECO:0000313" key="6">
    <source>
        <dbReference type="EMBL" id="ODB96652.1"/>
    </source>
</evidence>
<dbReference type="PANTHER" id="PTHR23150:SF36">
    <property type="entry name" value="HERCYNINE OXYGENASE"/>
    <property type="match status" value="1"/>
</dbReference>
<dbReference type="STRING" id="1818881.A3196_07710"/>
<evidence type="ECO:0000256" key="2">
    <source>
        <dbReference type="ARBA" id="ARBA00023004"/>
    </source>
</evidence>
<dbReference type="InterPro" id="IPR042095">
    <property type="entry name" value="SUMF_sf"/>
</dbReference>
<comment type="caution">
    <text evidence="6">The sequence shown here is derived from an EMBL/GenBank/DDBJ whole genome shotgun (WGS) entry which is preliminary data.</text>
</comment>
<evidence type="ECO:0008006" key="8">
    <source>
        <dbReference type="Google" id="ProtNLM"/>
    </source>
</evidence>
<dbReference type="GO" id="GO:0052699">
    <property type="term" value="P:ergothioneine biosynthetic process"/>
    <property type="evidence" value="ECO:0007669"/>
    <property type="project" value="InterPro"/>
</dbReference>
<dbReference type="InterPro" id="IPR051043">
    <property type="entry name" value="Sulfatase_Mod_Factor_Kinase"/>
</dbReference>
<dbReference type="OrthoDB" id="9768004at2"/>
<protein>
    <recommendedName>
        <fullName evidence="8">Sulfatase maturase</fullName>
    </recommendedName>
</protein>
<proteinExistence type="predicted"/>
<dbReference type="PANTHER" id="PTHR23150">
    <property type="entry name" value="SULFATASE MODIFYING FACTOR 1, 2"/>
    <property type="match status" value="1"/>
</dbReference>
<organism evidence="6 7">
    <name type="scientific">Candidatus Thiodiazotropha endoloripes</name>
    <dbReference type="NCBI Taxonomy" id="1818881"/>
    <lineage>
        <taxon>Bacteria</taxon>
        <taxon>Pseudomonadati</taxon>
        <taxon>Pseudomonadota</taxon>
        <taxon>Gammaproteobacteria</taxon>
        <taxon>Chromatiales</taxon>
        <taxon>Sedimenticolaceae</taxon>
        <taxon>Candidatus Thiodiazotropha</taxon>
    </lineage>
</organism>
<evidence type="ECO:0000259" key="5">
    <source>
        <dbReference type="Pfam" id="PF12867"/>
    </source>
</evidence>
<dbReference type="InterPro" id="IPR016187">
    <property type="entry name" value="CTDL_fold"/>
</dbReference>
<dbReference type="RefSeq" id="WP_069013843.1">
    <property type="nucleotide sequence ID" value="NZ_LVJW01000003.1"/>
</dbReference>
<dbReference type="Gene3D" id="3.90.1580.10">
    <property type="entry name" value="paralog of FGE (formylglycine-generating enzyme)"/>
    <property type="match status" value="2"/>
</dbReference>
<evidence type="ECO:0000313" key="7">
    <source>
        <dbReference type="Proteomes" id="UP000094849"/>
    </source>
</evidence>
<dbReference type="Proteomes" id="UP000094849">
    <property type="component" value="Unassembled WGS sequence"/>
</dbReference>
<dbReference type="Pfam" id="PF03781">
    <property type="entry name" value="FGE-sulfatase"/>
    <property type="match status" value="1"/>
</dbReference>
<keyword evidence="2" id="KW-0408">Iron</keyword>
<dbReference type="NCBIfam" id="TIGR03440">
    <property type="entry name" value="egtB_TIGR03440"/>
    <property type="match status" value="1"/>
</dbReference>
<feature type="domain" description="Sulfatase-modifying factor enzyme-like" evidence="4">
    <location>
        <begin position="192"/>
        <end position="344"/>
    </location>
</feature>
<dbReference type="SUPFAM" id="SSF56436">
    <property type="entry name" value="C-type lectin-like"/>
    <property type="match status" value="1"/>
</dbReference>
<dbReference type="InterPro" id="IPR017806">
    <property type="entry name" value="EgtB"/>
</dbReference>
<dbReference type="Pfam" id="PF12867">
    <property type="entry name" value="DinB_2"/>
    <property type="match status" value="1"/>
</dbReference>
<evidence type="ECO:0000259" key="4">
    <source>
        <dbReference type="Pfam" id="PF03781"/>
    </source>
</evidence>
<accession>A0A1E2UQ41</accession>
<evidence type="ECO:0000256" key="1">
    <source>
        <dbReference type="ARBA" id="ARBA00023002"/>
    </source>
</evidence>